<dbReference type="Proteomes" id="UP001359559">
    <property type="component" value="Unassembled WGS sequence"/>
</dbReference>
<dbReference type="AlphaFoldDB" id="A0AAN9PKA5"/>
<keyword evidence="1" id="KW-1133">Transmembrane helix</keyword>
<reference evidence="2 3" key="1">
    <citation type="submission" date="2024-01" db="EMBL/GenBank/DDBJ databases">
        <title>The genomes of 5 underutilized Papilionoideae crops provide insights into root nodulation and disease resistance.</title>
        <authorList>
            <person name="Yuan L."/>
        </authorList>
    </citation>
    <scope>NUCLEOTIDE SEQUENCE [LARGE SCALE GENOMIC DNA]</scope>
    <source>
        <strain evidence="2">LY-2023</strain>
        <tissue evidence="2">Leaf</tissue>
    </source>
</reference>
<name>A0AAN9PKA5_CLITE</name>
<accession>A0AAN9PKA5</accession>
<protein>
    <submittedName>
        <fullName evidence="2">Uncharacterized protein</fullName>
    </submittedName>
</protein>
<keyword evidence="1" id="KW-0812">Transmembrane</keyword>
<evidence type="ECO:0000313" key="3">
    <source>
        <dbReference type="Proteomes" id="UP001359559"/>
    </source>
</evidence>
<keyword evidence="3" id="KW-1185">Reference proteome</keyword>
<evidence type="ECO:0000313" key="2">
    <source>
        <dbReference type="EMBL" id="KAK7302660.1"/>
    </source>
</evidence>
<keyword evidence="1" id="KW-0472">Membrane</keyword>
<organism evidence="2 3">
    <name type="scientific">Clitoria ternatea</name>
    <name type="common">Butterfly pea</name>
    <dbReference type="NCBI Taxonomy" id="43366"/>
    <lineage>
        <taxon>Eukaryota</taxon>
        <taxon>Viridiplantae</taxon>
        <taxon>Streptophyta</taxon>
        <taxon>Embryophyta</taxon>
        <taxon>Tracheophyta</taxon>
        <taxon>Spermatophyta</taxon>
        <taxon>Magnoliopsida</taxon>
        <taxon>eudicotyledons</taxon>
        <taxon>Gunneridae</taxon>
        <taxon>Pentapetalae</taxon>
        <taxon>rosids</taxon>
        <taxon>fabids</taxon>
        <taxon>Fabales</taxon>
        <taxon>Fabaceae</taxon>
        <taxon>Papilionoideae</taxon>
        <taxon>50 kb inversion clade</taxon>
        <taxon>NPAAA clade</taxon>
        <taxon>indigoferoid/millettioid clade</taxon>
        <taxon>Phaseoleae</taxon>
        <taxon>Clitoria</taxon>
    </lineage>
</organism>
<feature type="transmembrane region" description="Helical" evidence="1">
    <location>
        <begin position="20"/>
        <end position="37"/>
    </location>
</feature>
<dbReference type="EMBL" id="JAYKXN010000003">
    <property type="protein sequence ID" value="KAK7302660.1"/>
    <property type="molecule type" value="Genomic_DNA"/>
</dbReference>
<sequence>MILNYTSYSNQRRKMSTSILFYNFSTNMPFVVFMLSNESIALSQPKKPAFFEEELDFHGYNDRKCNNTMTNIGSSKLVVNL</sequence>
<proteinExistence type="predicted"/>
<comment type="caution">
    <text evidence="2">The sequence shown here is derived from an EMBL/GenBank/DDBJ whole genome shotgun (WGS) entry which is preliminary data.</text>
</comment>
<gene>
    <name evidence="2" type="ORF">RJT34_13553</name>
</gene>
<evidence type="ECO:0000256" key="1">
    <source>
        <dbReference type="SAM" id="Phobius"/>
    </source>
</evidence>